<reference evidence="2 3" key="1">
    <citation type="submission" date="2024-08" db="EMBL/GenBank/DDBJ databases">
        <authorList>
            <person name="Cucini C."/>
            <person name="Frati F."/>
        </authorList>
    </citation>
    <scope>NUCLEOTIDE SEQUENCE [LARGE SCALE GENOMIC DNA]</scope>
</reference>
<dbReference type="Proteomes" id="UP001642540">
    <property type="component" value="Unassembled WGS sequence"/>
</dbReference>
<keyword evidence="1" id="KW-1133">Transmembrane helix</keyword>
<gene>
    <name evidence="2" type="ORF">ODALV1_LOCUS8686</name>
</gene>
<evidence type="ECO:0000313" key="2">
    <source>
        <dbReference type="EMBL" id="CAL8094059.1"/>
    </source>
</evidence>
<proteinExistence type="predicted"/>
<protein>
    <submittedName>
        <fullName evidence="2">Uncharacterized protein</fullName>
    </submittedName>
</protein>
<keyword evidence="3" id="KW-1185">Reference proteome</keyword>
<name>A0ABP1Q8Z4_9HEXA</name>
<evidence type="ECO:0000256" key="1">
    <source>
        <dbReference type="SAM" id="Phobius"/>
    </source>
</evidence>
<accession>A0ABP1Q8Z4</accession>
<sequence>MFCTCSVSRGQFLLNMFLFIVITSLITLSQSDRVVSGIIHFCIDEIGYSVSAKVCPGGIRFLDQAFRPDFDCVCSAGIFLAPGAIYEVGSSVSTPVFVHPKLECRLWKQGYSSYDSSEEPNSSEKECRKEPWKALERWFMVPLADALHLEKESIAMWRGVDDKSIYDLEDFRLFTMDSSGRIRVPLENDFQGYFTYYKGVGNVSNSFQATEIQIGQYCMNIGGTDENNLKLLYMNRRSLRFDNTSIKYGCSRNSIKMSATGFGTNREPNCPSSCYQAPFSMVMRYEDLLYQNYRPLPPYEKIIQHFKKALIKDFAEIFELRLNNFRNSKKYLRNYESSPTCLEVLNKAIAVVQKLLKEDEEKKLIENILKVFVIGTGGNLGIQSLESECKELIQLFDLCLENLVPIALEEENSTSIIENTDNKENEKYRKNDLVMEVIKISLNLATAQCLATLENGNRDVFLRIFAKVVNKIYRSPLFHEKFWVMKPWTNEMRICDGFTIWEGAACCLQLDSRHNLVPNMSTFKKALKNGPELCE</sequence>
<dbReference type="EMBL" id="CAXLJM020000026">
    <property type="protein sequence ID" value="CAL8094059.1"/>
    <property type="molecule type" value="Genomic_DNA"/>
</dbReference>
<comment type="caution">
    <text evidence="2">The sequence shown here is derived from an EMBL/GenBank/DDBJ whole genome shotgun (WGS) entry which is preliminary data.</text>
</comment>
<feature type="transmembrane region" description="Helical" evidence="1">
    <location>
        <begin position="12"/>
        <end position="29"/>
    </location>
</feature>
<organism evidence="2 3">
    <name type="scientific">Orchesella dallaii</name>
    <dbReference type="NCBI Taxonomy" id="48710"/>
    <lineage>
        <taxon>Eukaryota</taxon>
        <taxon>Metazoa</taxon>
        <taxon>Ecdysozoa</taxon>
        <taxon>Arthropoda</taxon>
        <taxon>Hexapoda</taxon>
        <taxon>Collembola</taxon>
        <taxon>Entomobryomorpha</taxon>
        <taxon>Entomobryoidea</taxon>
        <taxon>Orchesellidae</taxon>
        <taxon>Orchesellinae</taxon>
        <taxon>Orchesella</taxon>
    </lineage>
</organism>
<evidence type="ECO:0000313" key="3">
    <source>
        <dbReference type="Proteomes" id="UP001642540"/>
    </source>
</evidence>
<keyword evidence="1" id="KW-0812">Transmembrane</keyword>
<keyword evidence="1" id="KW-0472">Membrane</keyword>